<comment type="caution">
    <text evidence="2">The sequence shown here is derived from an EMBL/GenBank/DDBJ whole genome shotgun (WGS) entry which is preliminary data.</text>
</comment>
<keyword evidence="3" id="KW-1185">Reference proteome</keyword>
<protein>
    <submittedName>
        <fullName evidence="2">Uncharacterized protein</fullName>
    </submittedName>
</protein>
<evidence type="ECO:0000256" key="1">
    <source>
        <dbReference type="SAM" id="MobiDB-lite"/>
    </source>
</evidence>
<evidence type="ECO:0000313" key="3">
    <source>
        <dbReference type="Proteomes" id="UP000291144"/>
    </source>
</evidence>
<evidence type="ECO:0000313" key="2">
    <source>
        <dbReference type="EMBL" id="TCC62225.1"/>
    </source>
</evidence>
<gene>
    <name evidence="2" type="ORF">E0H73_16095</name>
</gene>
<dbReference type="EMBL" id="SJKB01000004">
    <property type="protein sequence ID" value="TCC62225.1"/>
    <property type="molecule type" value="Genomic_DNA"/>
</dbReference>
<dbReference type="Proteomes" id="UP000291144">
    <property type="component" value="Unassembled WGS sequence"/>
</dbReference>
<dbReference type="RefSeq" id="WP_131356124.1">
    <property type="nucleotide sequence ID" value="NZ_SJKB01000004.1"/>
</dbReference>
<name>A0A4R0L112_9ACTN</name>
<accession>A0A4R0L112</accession>
<reference evidence="2 3" key="1">
    <citation type="submission" date="2019-02" db="EMBL/GenBank/DDBJ databases">
        <title>Kribbella capetownensis sp. nov. and Kribbella speibonae sp. nov., isolated from soil.</title>
        <authorList>
            <person name="Curtis S.M."/>
            <person name="Norton I."/>
            <person name="Everest G.J."/>
            <person name="Meyers P.R."/>
        </authorList>
    </citation>
    <scope>NUCLEOTIDE SEQUENCE [LARGE SCALE GENOMIC DNA]</scope>
    <source>
        <strain evidence="2 3">NRRL B-24813</strain>
    </source>
</reference>
<feature type="region of interest" description="Disordered" evidence="1">
    <location>
        <begin position="1"/>
        <end position="59"/>
    </location>
</feature>
<proteinExistence type="predicted"/>
<sequence length="59" mass="6450">MTNRRELTPYERELMSDPVHHRGYTPDDDVPEPTEAPSEPAGASKVAPRSGENSEPSAS</sequence>
<organism evidence="2 3">
    <name type="scientific">Kribbella pittospori</name>
    <dbReference type="NCBI Taxonomy" id="722689"/>
    <lineage>
        <taxon>Bacteria</taxon>
        <taxon>Bacillati</taxon>
        <taxon>Actinomycetota</taxon>
        <taxon>Actinomycetes</taxon>
        <taxon>Propionibacteriales</taxon>
        <taxon>Kribbellaceae</taxon>
        <taxon>Kribbella</taxon>
    </lineage>
</organism>
<dbReference type="AlphaFoldDB" id="A0A4R0L112"/>
<feature type="compositionally biased region" description="Basic and acidic residues" evidence="1">
    <location>
        <begin position="1"/>
        <end position="20"/>
    </location>
</feature>